<dbReference type="PRINTS" id="PR01217">
    <property type="entry name" value="PRICHEXTENSN"/>
</dbReference>
<accession>A0ABD1K3D5</accession>
<feature type="compositionally biased region" description="Low complexity" evidence="1">
    <location>
        <begin position="231"/>
        <end position="248"/>
    </location>
</feature>
<feature type="region of interest" description="Disordered" evidence="1">
    <location>
        <begin position="231"/>
        <end position="285"/>
    </location>
</feature>
<feature type="signal peptide" evidence="3">
    <location>
        <begin position="1"/>
        <end position="32"/>
    </location>
</feature>
<evidence type="ECO:0000256" key="1">
    <source>
        <dbReference type="SAM" id="MobiDB-lite"/>
    </source>
</evidence>
<keyword evidence="2" id="KW-1133">Transmembrane helix</keyword>
<evidence type="ECO:0000313" key="5">
    <source>
        <dbReference type="Proteomes" id="UP001591681"/>
    </source>
</evidence>
<feature type="chain" id="PRO_5044827373" evidence="3">
    <location>
        <begin position="33"/>
        <end position="404"/>
    </location>
</feature>
<dbReference type="EMBL" id="JBHFQA010000009">
    <property type="protein sequence ID" value="KAL2093642.1"/>
    <property type="molecule type" value="Genomic_DNA"/>
</dbReference>
<dbReference type="AlphaFoldDB" id="A0ABD1K3D5"/>
<reference evidence="4 5" key="1">
    <citation type="submission" date="2024-09" db="EMBL/GenBank/DDBJ databases">
        <title>A chromosome-level genome assembly of Gray's grenadier anchovy, Coilia grayii.</title>
        <authorList>
            <person name="Fu Z."/>
        </authorList>
    </citation>
    <scope>NUCLEOTIDE SEQUENCE [LARGE SCALE GENOMIC DNA]</scope>
    <source>
        <strain evidence="4">G4</strain>
        <tissue evidence="4">Muscle</tissue>
    </source>
</reference>
<proteinExistence type="predicted"/>
<gene>
    <name evidence="4" type="ORF">ACEWY4_010954</name>
</gene>
<keyword evidence="3" id="KW-0732">Signal</keyword>
<sequence length="404" mass="42489">MTLHPVLTLSPVLGLLALQVLSISAATPTVVASSVVQGPENCTKDQCNGCDWVLFWKDKSVCYFLKCPSPEDCEHTTVEDLHSNQVGSGPGVSSIHPTSSLPSLPFIPKADTTASVKTTSSTFKAPLVQPPNMPIGVNQTTNKTVVANEPLNPNSTAKTTSTPQLPTTITVSTSKTTVNQTHLSAIPPVDKTETTLATTSLNIPPSPTPEHTSEMTQQAELVPTTISLASSTTLPTTTNTPKPATTGAPTPPPPTTTTKTATAKPPTTVAPTTKLPRMTIPTPQPPLTTQIITTAAEQKPSPTTLKILNPPTSSPTPVLLASTPASVPKAPAVSSTKKSMVEVTGSLPSRLVDTSSLLAVLLFGLLFFVVTVVLFLTQAYESYRRKDYTQVDYLINGMYSDSGV</sequence>
<evidence type="ECO:0000313" key="4">
    <source>
        <dbReference type="EMBL" id="KAL2093642.1"/>
    </source>
</evidence>
<evidence type="ECO:0000256" key="3">
    <source>
        <dbReference type="SAM" id="SignalP"/>
    </source>
</evidence>
<name>A0ABD1K3D5_9TELE</name>
<keyword evidence="2" id="KW-0472">Membrane</keyword>
<dbReference type="Proteomes" id="UP001591681">
    <property type="component" value="Unassembled WGS sequence"/>
</dbReference>
<keyword evidence="5" id="KW-1185">Reference proteome</keyword>
<organism evidence="4 5">
    <name type="scientific">Coilia grayii</name>
    <name type="common">Gray's grenadier anchovy</name>
    <dbReference type="NCBI Taxonomy" id="363190"/>
    <lineage>
        <taxon>Eukaryota</taxon>
        <taxon>Metazoa</taxon>
        <taxon>Chordata</taxon>
        <taxon>Craniata</taxon>
        <taxon>Vertebrata</taxon>
        <taxon>Euteleostomi</taxon>
        <taxon>Actinopterygii</taxon>
        <taxon>Neopterygii</taxon>
        <taxon>Teleostei</taxon>
        <taxon>Clupei</taxon>
        <taxon>Clupeiformes</taxon>
        <taxon>Clupeoidei</taxon>
        <taxon>Engraulidae</taxon>
        <taxon>Coilinae</taxon>
        <taxon>Coilia</taxon>
    </lineage>
</organism>
<feature type="compositionally biased region" description="Low complexity" evidence="1">
    <location>
        <begin position="256"/>
        <end position="285"/>
    </location>
</feature>
<protein>
    <submittedName>
        <fullName evidence="4">Uncharacterized protein</fullName>
    </submittedName>
</protein>
<comment type="caution">
    <text evidence="4">The sequence shown here is derived from an EMBL/GenBank/DDBJ whole genome shotgun (WGS) entry which is preliminary data.</text>
</comment>
<keyword evidence="2" id="KW-0812">Transmembrane</keyword>
<feature type="transmembrane region" description="Helical" evidence="2">
    <location>
        <begin position="357"/>
        <end position="376"/>
    </location>
</feature>
<evidence type="ECO:0000256" key="2">
    <source>
        <dbReference type="SAM" id="Phobius"/>
    </source>
</evidence>